<protein>
    <submittedName>
        <fullName evidence="1">Uncharacterized protein</fullName>
    </submittedName>
</protein>
<evidence type="ECO:0000313" key="1">
    <source>
        <dbReference type="EMBL" id="KAG0416845.1"/>
    </source>
</evidence>
<dbReference type="Proteomes" id="UP000805193">
    <property type="component" value="Unassembled WGS sequence"/>
</dbReference>
<keyword evidence="2" id="KW-1185">Reference proteome</keyword>
<dbReference type="EMBL" id="JABSTQ010010911">
    <property type="protein sequence ID" value="KAG0416845.1"/>
    <property type="molecule type" value="Genomic_DNA"/>
</dbReference>
<comment type="caution">
    <text evidence="1">The sequence shown here is derived from an EMBL/GenBank/DDBJ whole genome shotgun (WGS) entry which is preliminary data.</text>
</comment>
<organism evidence="1 2">
    <name type="scientific">Ixodes persulcatus</name>
    <name type="common">Taiga tick</name>
    <dbReference type="NCBI Taxonomy" id="34615"/>
    <lineage>
        <taxon>Eukaryota</taxon>
        <taxon>Metazoa</taxon>
        <taxon>Ecdysozoa</taxon>
        <taxon>Arthropoda</taxon>
        <taxon>Chelicerata</taxon>
        <taxon>Arachnida</taxon>
        <taxon>Acari</taxon>
        <taxon>Parasitiformes</taxon>
        <taxon>Ixodida</taxon>
        <taxon>Ixodoidea</taxon>
        <taxon>Ixodidae</taxon>
        <taxon>Ixodinae</taxon>
        <taxon>Ixodes</taxon>
    </lineage>
</organism>
<reference evidence="1 2" key="1">
    <citation type="journal article" date="2020" name="Cell">
        <title>Large-Scale Comparative Analyses of Tick Genomes Elucidate Their Genetic Diversity and Vector Capacities.</title>
        <authorList>
            <consortium name="Tick Genome and Microbiome Consortium (TIGMIC)"/>
            <person name="Jia N."/>
            <person name="Wang J."/>
            <person name="Shi W."/>
            <person name="Du L."/>
            <person name="Sun Y."/>
            <person name="Zhan W."/>
            <person name="Jiang J.F."/>
            <person name="Wang Q."/>
            <person name="Zhang B."/>
            <person name="Ji P."/>
            <person name="Bell-Sakyi L."/>
            <person name="Cui X.M."/>
            <person name="Yuan T.T."/>
            <person name="Jiang B.G."/>
            <person name="Yang W.F."/>
            <person name="Lam T.T."/>
            <person name="Chang Q.C."/>
            <person name="Ding S.J."/>
            <person name="Wang X.J."/>
            <person name="Zhu J.G."/>
            <person name="Ruan X.D."/>
            <person name="Zhao L."/>
            <person name="Wei J.T."/>
            <person name="Ye R.Z."/>
            <person name="Que T.C."/>
            <person name="Du C.H."/>
            <person name="Zhou Y.H."/>
            <person name="Cheng J.X."/>
            <person name="Dai P.F."/>
            <person name="Guo W.B."/>
            <person name="Han X.H."/>
            <person name="Huang E.J."/>
            <person name="Li L.F."/>
            <person name="Wei W."/>
            <person name="Gao Y.C."/>
            <person name="Liu J.Z."/>
            <person name="Shao H.Z."/>
            <person name="Wang X."/>
            <person name="Wang C.C."/>
            <person name="Yang T.C."/>
            <person name="Huo Q.B."/>
            <person name="Li W."/>
            <person name="Chen H.Y."/>
            <person name="Chen S.E."/>
            <person name="Zhou L.G."/>
            <person name="Ni X.B."/>
            <person name="Tian J.H."/>
            <person name="Sheng Y."/>
            <person name="Liu T."/>
            <person name="Pan Y.S."/>
            <person name="Xia L.Y."/>
            <person name="Li J."/>
            <person name="Zhao F."/>
            <person name="Cao W.C."/>
        </authorList>
    </citation>
    <scope>NUCLEOTIDE SEQUENCE [LARGE SCALE GENOMIC DNA]</scope>
    <source>
        <strain evidence="1">Iper-2018</strain>
    </source>
</reference>
<name>A0AC60PB51_IXOPE</name>
<accession>A0AC60PB51</accession>
<proteinExistence type="predicted"/>
<sequence length="80" mass="8871">MRVGTNESQELPAEYAEAIAVFRKAVSTLRRKHDYTDYNIANMDQTLGQMDCPATRMNLATCDSSILINTGCARRGMIVA</sequence>
<evidence type="ECO:0000313" key="2">
    <source>
        <dbReference type="Proteomes" id="UP000805193"/>
    </source>
</evidence>
<gene>
    <name evidence="1" type="ORF">HPB47_006072</name>
</gene>